<feature type="non-terminal residue" evidence="2">
    <location>
        <position position="74"/>
    </location>
</feature>
<reference evidence="2" key="1">
    <citation type="submission" date="2021-02" db="EMBL/GenBank/DDBJ databases">
        <authorList>
            <person name="Dougan E. K."/>
            <person name="Rhodes N."/>
            <person name="Thang M."/>
            <person name="Chan C."/>
        </authorList>
    </citation>
    <scope>NUCLEOTIDE SEQUENCE</scope>
</reference>
<organism evidence="2 3">
    <name type="scientific">Polarella glacialis</name>
    <name type="common">Dinoflagellate</name>
    <dbReference type="NCBI Taxonomy" id="89957"/>
    <lineage>
        <taxon>Eukaryota</taxon>
        <taxon>Sar</taxon>
        <taxon>Alveolata</taxon>
        <taxon>Dinophyceae</taxon>
        <taxon>Suessiales</taxon>
        <taxon>Suessiaceae</taxon>
        <taxon>Polarella</taxon>
    </lineage>
</organism>
<dbReference type="EMBL" id="CAJNNW010024468">
    <property type="protein sequence ID" value="CAE8672630.1"/>
    <property type="molecule type" value="Genomic_DNA"/>
</dbReference>
<comment type="caution">
    <text evidence="2">The sequence shown here is derived from an EMBL/GenBank/DDBJ whole genome shotgun (WGS) entry which is preliminary data.</text>
</comment>
<protein>
    <submittedName>
        <fullName evidence="2">Uncharacterized protein</fullName>
    </submittedName>
</protein>
<keyword evidence="1" id="KW-1133">Transmembrane helix</keyword>
<evidence type="ECO:0000256" key="1">
    <source>
        <dbReference type="SAM" id="Phobius"/>
    </source>
</evidence>
<sequence>VPGQQPEPRAMEKWFSGTVFRFYRRFAKQLVFFWLLVTVAMAIVAGLSLRTAKKRSPIGRENIDAIRGFEVLLE</sequence>
<proteinExistence type="predicted"/>
<name>A0A813J8S5_POLGL</name>
<feature type="transmembrane region" description="Helical" evidence="1">
    <location>
        <begin position="31"/>
        <end position="49"/>
    </location>
</feature>
<evidence type="ECO:0000313" key="3">
    <source>
        <dbReference type="Proteomes" id="UP000626109"/>
    </source>
</evidence>
<keyword evidence="1" id="KW-0472">Membrane</keyword>
<evidence type="ECO:0000313" key="2">
    <source>
        <dbReference type="EMBL" id="CAE8672630.1"/>
    </source>
</evidence>
<feature type="non-terminal residue" evidence="2">
    <location>
        <position position="1"/>
    </location>
</feature>
<dbReference type="Proteomes" id="UP000626109">
    <property type="component" value="Unassembled WGS sequence"/>
</dbReference>
<accession>A0A813J8S5</accession>
<keyword evidence="1" id="KW-0812">Transmembrane</keyword>
<dbReference type="AlphaFoldDB" id="A0A813J8S5"/>
<gene>
    <name evidence="2" type="ORF">PGLA2088_LOCUS18154</name>
</gene>